<feature type="compositionally biased region" description="Low complexity" evidence="2">
    <location>
        <begin position="161"/>
        <end position="194"/>
    </location>
</feature>
<dbReference type="RefSeq" id="WP_276304784.1">
    <property type="nucleotide sequence ID" value="NZ_CP119992.1"/>
</dbReference>
<accession>A0ABD6A5U7</accession>
<evidence type="ECO:0000256" key="1">
    <source>
        <dbReference type="SAM" id="Coils"/>
    </source>
</evidence>
<reference evidence="4 5" key="1">
    <citation type="journal article" date="2019" name="Int. J. Syst. Evol. Microbiol.">
        <title>The Global Catalogue of Microorganisms (GCM) 10K type strain sequencing project: providing services to taxonomists for standard genome sequencing and annotation.</title>
        <authorList>
            <consortium name="The Broad Institute Genomics Platform"/>
            <consortium name="The Broad Institute Genome Sequencing Center for Infectious Disease"/>
            <person name="Wu L."/>
            <person name="Ma J."/>
        </authorList>
    </citation>
    <scope>NUCLEOTIDE SEQUENCE [LARGE SCALE GENOMIC DNA]</scope>
    <source>
        <strain evidence="4 5">PSR21</strain>
    </source>
</reference>
<comment type="caution">
    <text evidence="4">The sequence shown here is derived from an EMBL/GenBank/DDBJ whole genome shotgun (WGS) entry which is preliminary data.</text>
</comment>
<proteinExistence type="predicted"/>
<feature type="domain" description="Gins51 C-terminal" evidence="3">
    <location>
        <begin position="249"/>
        <end position="294"/>
    </location>
</feature>
<feature type="region of interest" description="Disordered" evidence="2">
    <location>
        <begin position="123"/>
        <end position="247"/>
    </location>
</feature>
<dbReference type="AlphaFoldDB" id="A0ABD6A5U7"/>
<evidence type="ECO:0000256" key="2">
    <source>
        <dbReference type="SAM" id="MobiDB-lite"/>
    </source>
</evidence>
<dbReference type="InterPro" id="IPR054314">
    <property type="entry name" value="Gins51_C"/>
</dbReference>
<feature type="coiled-coil region" evidence="1">
    <location>
        <begin position="27"/>
        <end position="77"/>
    </location>
</feature>
<feature type="region of interest" description="Disordered" evidence="2">
    <location>
        <begin position="1"/>
        <end position="21"/>
    </location>
</feature>
<dbReference type="Gene3D" id="3.40.5.50">
    <property type="match status" value="1"/>
</dbReference>
<organism evidence="4 5">
    <name type="scientific">Halomarina halobia</name>
    <dbReference type="NCBI Taxonomy" id="3033386"/>
    <lineage>
        <taxon>Archaea</taxon>
        <taxon>Methanobacteriati</taxon>
        <taxon>Methanobacteriota</taxon>
        <taxon>Stenosarchaea group</taxon>
        <taxon>Halobacteria</taxon>
        <taxon>Halobacteriales</taxon>
        <taxon>Natronomonadaceae</taxon>
        <taxon>Halomarina</taxon>
    </lineage>
</organism>
<gene>
    <name evidence="4" type="ORF">ACFQPE_01050</name>
</gene>
<keyword evidence="1" id="KW-0175">Coiled coil</keyword>
<dbReference type="Gene3D" id="1.20.58.1030">
    <property type="match status" value="1"/>
</dbReference>
<name>A0ABD6A5U7_9EURY</name>
<sequence length="295" mass="31465">MNLDELQSAQSRERQTDSLQQLRESFYQEAGRFIRQLREERERAAERAADPFDAPEVRRLTDDIKTAERTVEAIYERRIGKLVKQASLEAAGMAADASGLTREEQDVFGRLVGAIEENRARVLDDALDDGADGGAPAPGSTGGEGSTADAERPPTEEASPSDDAAADASRSVNAADAMGSGPAASRTDPTPTTDDAGDPVPPDAPPEPEGRPAPERGGDDDPTPPDAPRTTDETPADGSPDDEAVERTVVRITADVGEILGVDERAYDLRTEDVVTLPTPNARPLLQRDAAERLD</sequence>
<feature type="compositionally biased region" description="Basic and acidic residues" evidence="2">
    <location>
        <begin position="208"/>
        <end position="219"/>
    </location>
</feature>
<keyword evidence="5" id="KW-1185">Reference proteome</keyword>
<protein>
    <recommendedName>
        <fullName evidence="3">Gins51 C-terminal domain-containing protein</fullName>
    </recommendedName>
</protein>
<dbReference type="Pfam" id="PF22090">
    <property type="entry name" value="Gins51_C"/>
    <property type="match status" value="1"/>
</dbReference>
<evidence type="ECO:0000313" key="5">
    <source>
        <dbReference type="Proteomes" id="UP001596547"/>
    </source>
</evidence>
<feature type="compositionally biased region" description="Polar residues" evidence="2">
    <location>
        <begin position="1"/>
        <end position="10"/>
    </location>
</feature>
<dbReference type="CDD" id="cd11714">
    <property type="entry name" value="GINS_A_archaea"/>
    <property type="match status" value="1"/>
</dbReference>
<dbReference type="GeneID" id="79314347"/>
<evidence type="ECO:0000313" key="4">
    <source>
        <dbReference type="EMBL" id="MFC7315384.1"/>
    </source>
</evidence>
<evidence type="ECO:0000259" key="3">
    <source>
        <dbReference type="Pfam" id="PF22090"/>
    </source>
</evidence>
<dbReference type="Proteomes" id="UP001596547">
    <property type="component" value="Unassembled WGS sequence"/>
</dbReference>
<dbReference type="EMBL" id="JBHTBF010000001">
    <property type="protein sequence ID" value="MFC7315384.1"/>
    <property type="molecule type" value="Genomic_DNA"/>
</dbReference>